<evidence type="ECO:0000313" key="2">
    <source>
        <dbReference type="Proteomes" id="UP001610563"/>
    </source>
</evidence>
<protein>
    <submittedName>
        <fullName evidence="1">Uncharacterized protein</fullName>
    </submittedName>
</protein>
<reference evidence="1 2" key="1">
    <citation type="submission" date="2024-07" db="EMBL/GenBank/DDBJ databases">
        <title>Section-level genome sequencing and comparative genomics of Aspergillus sections Usti and Cavernicolus.</title>
        <authorList>
            <consortium name="Lawrence Berkeley National Laboratory"/>
            <person name="Nybo J.L."/>
            <person name="Vesth T.C."/>
            <person name="Theobald S."/>
            <person name="Frisvad J.C."/>
            <person name="Larsen T.O."/>
            <person name="Kjaerboelling I."/>
            <person name="Rothschild-Mancinelli K."/>
            <person name="Lyhne E.K."/>
            <person name="Kogle M.E."/>
            <person name="Barry K."/>
            <person name="Clum A."/>
            <person name="Na H."/>
            <person name="Ledsgaard L."/>
            <person name="Lin J."/>
            <person name="Lipzen A."/>
            <person name="Kuo A."/>
            <person name="Riley R."/>
            <person name="Mondo S."/>
            <person name="Labutti K."/>
            <person name="Haridas S."/>
            <person name="Pangalinan J."/>
            <person name="Salamov A.A."/>
            <person name="Simmons B.A."/>
            <person name="Magnuson J.K."/>
            <person name="Chen J."/>
            <person name="Drula E."/>
            <person name="Henrissat B."/>
            <person name="Wiebenga A."/>
            <person name="Lubbers R.J."/>
            <person name="Gomes A.C."/>
            <person name="Makela M.R."/>
            <person name="Stajich J."/>
            <person name="Grigoriev I.V."/>
            <person name="Mortensen U.H."/>
            <person name="De Vries R.P."/>
            <person name="Baker S.E."/>
            <person name="Andersen M.R."/>
        </authorList>
    </citation>
    <scope>NUCLEOTIDE SEQUENCE [LARGE SCALE GENOMIC DNA]</scope>
    <source>
        <strain evidence="1 2">CBS 209.92</strain>
    </source>
</reference>
<name>A0ABR4FPL1_9EURO</name>
<sequence length="216" mass="23749">MVLQCSLPSFKQVLRSAPGRSQDSQLCGSPWLLRQEPETQPRLKRSQIICRQSTTEPCASLLIICSQKWGGRRGHHPGSPIVFVLSPLPACSEGNFIKIHNGGSDSADNPLEDEDEHHSALERHLGLLPRRLAFNRHRFQAFGFPVPESELGAADFSHYAYISQSELFKCGDLTFMPGTPIASDASPPLHSPHSQLAVPSARSQIPIVTLNNIKQA</sequence>
<keyword evidence="2" id="KW-1185">Reference proteome</keyword>
<proteinExistence type="predicted"/>
<organism evidence="1 2">
    <name type="scientific">Aspergillus keveii</name>
    <dbReference type="NCBI Taxonomy" id="714993"/>
    <lineage>
        <taxon>Eukaryota</taxon>
        <taxon>Fungi</taxon>
        <taxon>Dikarya</taxon>
        <taxon>Ascomycota</taxon>
        <taxon>Pezizomycotina</taxon>
        <taxon>Eurotiomycetes</taxon>
        <taxon>Eurotiomycetidae</taxon>
        <taxon>Eurotiales</taxon>
        <taxon>Aspergillaceae</taxon>
        <taxon>Aspergillus</taxon>
        <taxon>Aspergillus subgen. Nidulantes</taxon>
    </lineage>
</organism>
<dbReference type="EMBL" id="JBFTWV010000160">
    <property type="protein sequence ID" value="KAL2784963.1"/>
    <property type="molecule type" value="Genomic_DNA"/>
</dbReference>
<comment type="caution">
    <text evidence="1">The sequence shown here is derived from an EMBL/GenBank/DDBJ whole genome shotgun (WGS) entry which is preliminary data.</text>
</comment>
<accession>A0ABR4FPL1</accession>
<gene>
    <name evidence="1" type="ORF">BJX66DRAFT_315801</name>
</gene>
<dbReference type="Proteomes" id="UP001610563">
    <property type="component" value="Unassembled WGS sequence"/>
</dbReference>
<evidence type="ECO:0000313" key="1">
    <source>
        <dbReference type="EMBL" id="KAL2784963.1"/>
    </source>
</evidence>